<feature type="domain" description="SIS" evidence="7">
    <location>
        <begin position="59"/>
        <end position="230"/>
    </location>
</feature>
<sequence>MGSFIDLSTLQTEGSNPRTTNIDRVSTVQLCHLINSEDATVPSVVSSHIPTIAAAIDALAPRVSQGGRVVYVGAGTSGRFNRDRLGVVDASEIPPTFSAPFGQFVALMAGGDAAMRKAQEGAEDDHNGGKRDLQNLDLKPELDSLIGIAASGRTPYVLSCLEYAKSLGCVTIGIACSDPSTMSASGLVDYMITPVTGPEVITGSTRMKAGTATKLVLNMLSTGIMIKIGKSYGNMMVDVKTSNLKLQQRSRNIIRKLSGSACPSTDQEIDALLHKCDGSVKLSLATLALNSTPEYAKTKLDASGGKLSAILPIDSISAVDKHGSNAVEISQSTTSSQRYILYIDGGGTKCRAIVVNSLSQKGEGEGGPSNVSELPLDFAVLAIKLAAERALDNLSSLLQLKYQILNLQNVEFEAIWIGVAGYDRPQMKSALDSKLSSIFRLAKNGVLKVSNDIQVLASAPSLHHDTMVHRPATNIVLIAGTGSVAVKYHHDGSTGELVPSGRSGGWGHLLGDDGSGFDLGRSAIRSTLFALDILRHSSNGEPSLENIEEMLSPFCRKILDHFGILQDTNNNYDLLSAILTNTCPENRYPKNKIASVARLVLDVFKPPQQDQQSADDAKAGSEAHDIISQGIRGLIRMLKPLLPQAAGSGNCNLILGGGLLAGKNDAYRSELTSELEKDGIIPQIISSTTVVNDPCSLGATMLESTYLKRHVG</sequence>
<dbReference type="InterPro" id="IPR001347">
    <property type="entry name" value="SIS_dom"/>
</dbReference>
<evidence type="ECO:0000256" key="6">
    <source>
        <dbReference type="ARBA" id="ARBA00031123"/>
    </source>
</evidence>
<keyword evidence="5" id="KW-0119">Carbohydrate metabolism</keyword>
<proteinExistence type="inferred from homology"/>
<evidence type="ECO:0000313" key="8">
    <source>
        <dbReference type="EMBL" id="OAL70167.1"/>
    </source>
</evidence>
<dbReference type="OrthoDB" id="311172at2759"/>
<dbReference type="HAMAP" id="MF_00068">
    <property type="entry name" value="MurQ"/>
    <property type="match status" value="1"/>
</dbReference>
<dbReference type="CDD" id="cd05007">
    <property type="entry name" value="SIS_Etherase"/>
    <property type="match status" value="1"/>
</dbReference>
<dbReference type="Proteomes" id="UP000243519">
    <property type="component" value="Unassembled WGS sequence"/>
</dbReference>
<dbReference type="PANTHER" id="PTHR10088">
    <property type="entry name" value="GLUCOKINASE REGULATORY PROTEIN"/>
    <property type="match status" value="1"/>
</dbReference>
<evidence type="ECO:0000256" key="4">
    <source>
        <dbReference type="ARBA" id="ARBA00023239"/>
    </source>
</evidence>
<evidence type="ECO:0000256" key="2">
    <source>
        <dbReference type="ARBA" id="ARBA00012122"/>
    </source>
</evidence>
<dbReference type="GO" id="GO:0042593">
    <property type="term" value="P:glucose homeostasis"/>
    <property type="evidence" value="ECO:0007669"/>
    <property type="project" value="TreeGrafter"/>
</dbReference>
<accession>A0A178FFH5</accession>
<dbReference type="GO" id="GO:0004857">
    <property type="term" value="F:enzyme inhibitor activity"/>
    <property type="evidence" value="ECO:0007669"/>
    <property type="project" value="TreeGrafter"/>
</dbReference>
<gene>
    <name evidence="8" type="ORF">A7D00_5698</name>
</gene>
<dbReference type="InterPro" id="IPR005486">
    <property type="entry name" value="Glucokinase_regulatory_CS"/>
</dbReference>
<dbReference type="EC" id="2.7.1.59" evidence="2"/>
<name>A0A178FFH5_TRIVO</name>
<dbReference type="Gene3D" id="1.10.8.1080">
    <property type="match status" value="1"/>
</dbReference>
<dbReference type="GO" id="GO:0046348">
    <property type="term" value="P:amino sugar catabolic process"/>
    <property type="evidence" value="ECO:0007669"/>
    <property type="project" value="InterPro"/>
</dbReference>
<reference evidence="8 9" key="1">
    <citation type="submission" date="2016-05" db="EMBL/GenBank/DDBJ databases">
        <title>Genome sequencing of Trichophyton violaceum CMCC(F)T3l isolated from hair.</title>
        <authorList>
            <person name="Zhan P."/>
            <person name="Tao Y."/>
            <person name="Liu W."/>
        </authorList>
    </citation>
    <scope>NUCLEOTIDE SEQUENCE [LARGE SCALE GENOMIC DNA]</scope>
    <source>
        <strain evidence="9">CMCC(F)T3l</strain>
    </source>
</reference>
<comment type="similarity">
    <text evidence="1">Belongs to the eukaryotic-type N-acetylglucosamine kinase family.</text>
</comment>
<dbReference type="NCBIfam" id="NF003915">
    <property type="entry name" value="PRK05441.1"/>
    <property type="match status" value="1"/>
</dbReference>
<dbReference type="FunFam" id="3.40.50.10490:FF:000014">
    <property type="entry name" value="N-acetylmuramic acid 6-phosphate etherase"/>
    <property type="match status" value="1"/>
</dbReference>
<dbReference type="GO" id="GO:0005654">
    <property type="term" value="C:nucleoplasm"/>
    <property type="evidence" value="ECO:0007669"/>
    <property type="project" value="TreeGrafter"/>
</dbReference>
<dbReference type="InterPro" id="IPR002731">
    <property type="entry name" value="ATPase_BadF"/>
</dbReference>
<dbReference type="GO" id="GO:0030246">
    <property type="term" value="F:carbohydrate binding"/>
    <property type="evidence" value="ECO:0007669"/>
    <property type="project" value="TreeGrafter"/>
</dbReference>
<dbReference type="InterPro" id="IPR005488">
    <property type="entry name" value="Etherase_MurQ"/>
</dbReference>
<dbReference type="GO" id="GO:0005829">
    <property type="term" value="C:cytosol"/>
    <property type="evidence" value="ECO:0007669"/>
    <property type="project" value="TreeGrafter"/>
</dbReference>
<dbReference type="SUPFAM" id="SSF53067">
    <property type="entry name" value="Actin-like ATPase domain"/>
    <property type="match status" value="2"/>
</dbReference>
<dbReference type="NCBIfam" id="TIGR00274">
    <property type="entry name" value="N-acetylmuramic acid 6-phosphate etherase"/>
    <property type="match status" value="1"/>
</dbReference>
<evidence type="ECO:0000259" key="7">
    <source>
        <dbReference type="PROSITE" id="PS51464"/>
    </source>
</evidence>
<dbReference type="PANTHER" id="PTHR10088:SF4">
    <property type="entry name" value="GLUCOKINASE REGULATORY PROTEIN"/>
    <property type="match status" value="1"/>
</dbReference>
<dbReference type="GO" id="GO:0016835">
    <property type="term" value="F:carbon-oxygen lyase activity"/>
    <property type="evidence" value="ECO:0007669"/>
    <property type="project" value="InterPro"/>
</dbReference>
<dbReference type="GO" id="GO:0019899">
    <property type="term" value="F:enzyme binding"/>
    <property type="evidence" value="ECO:0007669"/>
    <property type="project" value="TreeGrafter"/>
</dbReference>
<evidence type="ECO:0000256" key="1">
    <source>
        <dbReference type="ARBA" id="ARBA00006198"/>
    </source>
</evidence>
<evidence type="ECO:0000313" key="9">
    <source>
        <dbReference type="Proteomes" id="UP000243519"/>
    </source>
</evidence>
<dbReference type="Pfam" id="PF01869">
    <property type="entry name" value="BcrAD_BadFG"/>
    <property type="match status" value="1"/>
</dbReference>
<evidence type="ECO:0000256" key="3">
    <source>
        <dbReference type="ARBA" id="ARBA00014974"/>
    </source>
</evidence>
<evidence type="ECO:0000256" key="5">
    <source>
        <dbReference type="ARBA" id="ARBA00023277"/>
    </source>
</evidence>
<dbReference type="InterPro" id="IPR040190">
    <property type="entry name" value="MURQ/GCKR"/>
</dbReference>
<dbReference type="EMBL" id="LHPN01000010">
    <property type="protein sequence ID" value="OAL70167.1"/>
    <property type="molecule type" value="Genomic_DNA"/>
</dbReference>
<dbReference type="GO" id="GO:0070095">
    <property type="term" value="F:fructose-6-phosphate binding"/>
    <property type="evidence" value="ECO:0007669"/>
    <property type="project" value="TreeGrafter"/>
</dbReference>
<dbReference type="SUPFAM" id="SSF53697">
    <property type="entry name" value="SIS domain"/>
    <property type="match status" value="1"/>
</dbReference>
<dbReference type="Pfam" id="PF22645">
    <property type="entry name" value="GKRP_SIS_N"/>
    <property type="match status" value="1"/>
</dbReference>
<dbReference type="Gene3D" id="3.40.50.10490">
    <property type="entry name" value="Glucose-6-phosphate isomerase like protein, domain 1"/>
    <property type="match status" value="1"/>
</dbReference>
<dbReference type="NCBIfam" id="NF009222">
    <property type="entry name" value="PRK12570.1"/>
    <property type="match status" value="1"/>
</dbReference>
<protein>
    <recommendedName>
        <fullName evidence="3">N-acetyl-D-glucosamine kinase</fullName>
        <ecNumber evidence="2">2.7.1.59</ecNumber>
    </recommendedName>
    <alternativeName>
        <fullName evidence="6">GlcNAc kinase</fullName>
    </alternativeName>
</protein>
<dbReference type="InterPro" id="IPR046348">
    <property type="entry name" value="SIS_dom_sf"/>
</dbReference>
<dbReference type="InterPro" id="IPR043129">
    <property type="entry name" value="ATPase_NBD"/>
</dbReference>
<dbReference type="GO" id="GO:0045127">
    <property type="term" value="F:N-acetylglucosamine kinase activity"/>
    <property type="evidence" value="ECO:0007669"/>
    <property type="project" value="UniProtKB-EC"/>
</dbReference>
<organism evidence="8 9">
    <name type="scientific">Trichophyton violaceum</name>
    <dbReference type="NCBI Taxonomy" id="34388"/>
    <lineage>
        <taxon>Eukaryota</taxon>
        <taxon>Fungi</taxon>
        <taxon>Dikarya</taxon>
        <taxon>Ascomycota</taxon>
        <taxon>Pezizomycotina</taxon>
        <taxon>Eurotiomycetes</taxon>
        <taxon>Eurotiomycetidae</taxon>
        <taxon>Onygenales</taxon>
        <taxon>Arthrodermataceae</taxon>
        <taxon>Trichophyton</taxon>
    </lineage>
</organism>
<comment type="caution">
    <text evidence="8">The sequence shown here is derived from an EMBL/GenBank/DDBJ whole genome shotgun (WGS) entry which is preliminary data.</text>
</comment>
<dbReference type="GO" id="GO:0009750">
    <property type="term" value="P:response to fructose"/>
    <property type="evidence" value="ECO:0007669"/>
    <property type="project" value="TreeGrafter"/>
</dbReference>
<keyword evidence="9" id="KW-1185">Reference proteome</keyword>
<dbReference type="AlphaFoldDB" id="A0A178FFH5"/>
<keyword evidence="4" id="KW-0456">Lyase</keyword>
<dbReference type="Gene3D" id="3.30.420.40">
    <property type="match status" value="1"/>
</dbReference>
<dbReference type="PROSITE" id="PS01272">
    <property type="entry name" value="GCKR"/>
    <property type="match status" value="1"/>
</dbReference>
<dbReference type="PROSITE" id="PS51464">
    <property type="entry name" value="SIS"/>
    <property type="match status" value="1"/>
</dbReference>